<dbReference type="Proteomes" id="UP000055702">
    <property type="component" value="Unassembled WGS sequence"/>
</dbReference>
<evidence type="ECO:0000313" key="1">
    <source>
        <dbReference type="EMBL" id="KVX02252.1"/>
    </source>
</evidence>
<sequence>MRLTILILTLFIGGCGSFQPPWESARKMKTDLQAYKSYNLNSEYTVTTGSPMVLARTYKEYIWFKPVSLETIIWNGQTLANDQHGSPYTFTPTYKLDGKNGDYILTAENFYHRAIGIIVFDDGTVPENPVMRIDRKGSMKRYPITPVAYDKKIFEKHFFLEEEKSGQFMFELIYTGKSGQTINLLYREYINDMSRDAFRQSLTYNLDESKEISFKSLKINVLKATNSEITFTIQDDDDLEWLR</sequence>
<organism evidence="1">
    <name type="scientific">Shewanella frigidimarina</name>
    <dbReference type="NCBI Taxonomy" id="56812"/>
    <lineage>
        <taxon>Bacteria</taxon>
        <taxon>Pseudomonadati</taxon>
        <taxon>Pseudomonadota</taxon>
        <taxon>Gammaproteobacteria</taxon>
        <taxon>Alteromonadales</taxon>
        <taxon>Shewanellaceae</taxon>
        <taxon>Shewanella</taxon>
    </lineage>
</organism>
<dbReference type="RefSeq" id="WP_059745470.1">
    <property type="nucleotide sequence ID" value="NZ_LRDC01000015.1"/>
</dbReference>
<reference evidence="1 2" key="1">
    <citation type="submission" date="2016-01" db="EMBL/GenBank/DDBJ databases">
        <title>Draft genome of the antarctic isolate Shewanella frigidimarina Ag06-30.</title>
        <authorList>
            <person name="Parmeciano Di Noto G."/>
            <person name="Vazquez S."/>
            <person name="Mac Cormack W."/>
            <person name="Iriarte A."/>
            <person name="Quiroga C."/>
        </authorList>
    </citation>
    <scope>NUCLEOTIDE SEQUENCE [LARGE SCALE GENOMIC DNA]</scope>
    <source>
        <strain evidence="1 2">Ag06-30</strain>
    </source>
</reference>
<evidence type="ECO:0008006" key="3">
    <source>
        <dbReference type="Google" id="ProtNLM"/>
    </source>
</evidence>
<dbReference type="AlphaFoldDB" id="A0A106C0Y7"/>
<accession>A0A106C0Y7</accession>
<evidence type="ECO:0000313" key="2">
    <source>
        <dbReference type="Proteomes" id="UP000055702"/>
    </source>
</evidence>
<protein>
    <recommendedName>
        <fullName evidence="3">Lipoprotein</fullName>
    </recommendedName>
</protein>
<comment type="caution">
    <text evidence="1">The sequence shown here is derived from an EMBL/GenBank/DDBJ whole genome shotgun (WGS) entry which is preliminary data.</text>
</comment>
<proteinExistence type="predicted"/>
<dbReference type="PROSITE" id="PS51257">
    <property type="entry name" value="PROKAR_LIPOPROTEIN"/>
    <property type="match status" value="1"/>
</dbReference>
<gene>
    <name evidence="1" type="ORF">AWJ07_14830</name>
</gene>
<dbReference type="EMBL" id="LRDC01000015">
    <property type="protein sequence ID" value="KVX02252.1"/>
    <property type="molecule type" value="Genomic_DNA"/>
</dbReference>
<name>A0A106C0Y7_SHEFR</name>